<dbReference type="AlphaFoldDB" id="A0AAW8FIW7"/>
<feature type="transmembrane region" description="Helical" evidence="2">
    <location>
        <begin position="85"/>
        <end position="108"/>
    </location>
</feature>
<keyword evidence="2" id="KW-0812">Transmembrane</keyword>
<evidence type="ECO:0000256" key="1">
    <source>
        <dbReference type="SAM" id="MobiDB-lite"/>
    </source>
</evidence>
<protein>
    <recommendedName>
        <fullName evidence="5">Integral membrane protein</fullName>
    </recommendedName>
</protein>
<keyword evidence="2" id="KW-0472">Membrane</keyword>
<feature type="compositionally biased region" description="Acidic residues" evidence="1">
    <location>
        <begin position="17"/>
        <end position="28"/>
    </location>
</feature>
<proteinExistence type="predicted"/>
<keyword evidence="2" id="KW-1133">Transmembrane helix</keyword>
<reference evidence="3" key="1">
    <citation type="submission" date="2023-07" db="EMBL/GenBank/DDBJ databases">
        <title>Comparative genomics of wheat-associated soil bacteria to identify genetic determinants of phenazine resistance.</title>
        <authorList>
            <person name="Mouncey N."/>
        </authorList>
    </citation>
    <scope>NUCLEOTIDE SEQUENCE</scope>
    <source>
        <strain evidence="3">V4I22</strain>
    </source>
</reference>
<feature type="region of interest" description="Disordered" evidence="1">
    <location>
        <begin position="1"/>
        <end position="29"/>
    </location>
</feature>
<sequence length="152" mass="16659">MTGSPNEPGAAELLPEGPEEPEEEEEVEADARRPRVITVAFWLLITSAVLWVLVSGSVGLAEQQGTVAIFCCYIWAAARIRRGRWTARIVGTAAAVWLLVVPGSLAWGFMDPENPYGREYAVLAVVAVVLTGTGVALLYGRRGNTYFRRRPW</sequence>
<organism evidence="3 4">
    <name type="scientific">Streptomyces canus</name>
    <dbReference type="NCBI Taxonomy" id="58343"/>
    <lineage>
        <taxon>Bacteria</taxon>
        <taxon>Bacillati</taxon>
        <taxon>Actinomycetota</taxon>
        <taxon>Actinomycetes</taxon>
        <taxon>Kitasatosporales</taxon>
        <taxon>Streptomycetaceae</taxon>
        <taxon>Streptomyces</taxon>
        <taxon>Streptomyces aurantiacus group</taxon>
    </lineage>
</organism>
<comment type="caution">
    <text evidence="3">The sequence shown here is derived from an EMBL/GenBank/DDBJ whole genome shotgun (WGS) entry which is preliminary data.</text>
</comment>
<evidence type="ECO:0000313" key="3">
    <source>
        <dbReference type="EMBL" id="MDQ0908992.1"/>
    </source>
</evidence>
<evidence type="ECO:0008006" key="5">
    <source>
        <dbReference type="Google" id="ProtNLM"/>
    </source>
</evidence>
<dbReference type="EMBL" id="JAUSZV010000005">
    <property type="protein sequence ID" value="MDQ0908992.1"/>
    <property type="molecule type" value="Genomic_DNA"/>
</dbReference>
<dbReference type="RefSeq" id="WP_306978610.1">
    <property type="nucleotide sequence ID" value="NZ_JAUSZV010000005.1"/>
</dbReference>
<feature type="transmembrane region" description="Helical" evidence="2">
    <location>
        <begin position="120"/>
        <end position="140"/>
    </location>
</feature>
<evidence type="ECO:0000256" key="2">
    <source>
        <dbReference type="SAM" id="Phobius"/>
    </source>
</evidence>
<evidence type="ECO:0000313" key="4">
    <source>
        <dbReference type="Proteomes" id="UP001234216"/>
    </source>
</evidence>
<feature type="compositionally biased region" description="Low complexity" evidence="1">
    <location>
        <begin position="7"/>
        <end position="16"/>
    </location>
</feature>
<gene>
    <name evidence="3" type="ORF">QFZ22_004977</name>
</gene>
<name>A0AAW8FIW7_9ACTN</name>
<feature type="transmembrane region" description="Helical" evidence="2">
    <location>
        <begin position="36"/>
        <end position="54"/>
    </location>
</feature>
<accession>A0AAW8FIW7</accession>
<dbReference type="Proteomes" id="UP001234216">
    <property type="component" value="Unassembled WGS sequence"/>
</dbReference>